<dbReference type="AlphaFoldDB" id="A0A1V6CAU1"/>
<accession>A0A1V6CAU1</accession>
<evidence type="ECO:0000256" key="3">
    <source>
        <dbReference type="ARBA" id="ARBA00023163"/>
    </source>
</evidence>
<sequence length="104" mass="12359">MRKNDKNLTNIFKALADKNRLKILLFISKHECKCRENKFSCRNETCIKDLKKQLKITMPTISHHIKKLVNAGFVNTKKEGKWVYCVINKEKFKEANKFLKQFIN</sequence>
<dbReference type="PROSITE" id="PS50987">
    <property type="entry name" value="HTH_ARSR_2"/>
    <property type="match status" value="1"/>
</dbReference>
<evidence type="ECO:0000256" key="2">
    <source>
        <dbReference type="ARBA" id="ARBA00023125"/>
    </source>
</evidence>
<dbReference type="SMART" id="SM00418">
    <property type="entry name" value="HTH_ARSR"/>
    <property type="match status" value="1"/>
</dbReference>
<dbReference type="InterPro" id="IPR011991">
    <property type="entry name" value="ArsR-like_HTH"/>
</dbReference>
<feature type="domain" description="HTH arsR-type" evidence="4">
    <location>
        <begin position="1"/>
        <end position="104"/>
    </location>
</feature>
<dbReference type="InterPro" id="IPR036390">
    <property type="entry name" value="WH_DNA-bd_sf"/>
</dbReference>
<dbReference type="Proteomes" id="UP000485562">
    <property type="component" value="Unassembled WGS sequence"/>
</dbReference>
<organism evidence="5">
    <name type="scientific">candidate division TA06 bacterium ADurb.Bin131</name>
    <dbReference type="NCBI Taxonomy" id="1852827"/>
    <lineage>
        <taxon>Bacteria</taxon>
        <taxon>Bacteria division TA06</taxon>
    </lineage>
</organism>
<proteinExistence type="predicted"/>
<dbReference type="PROSITE" id="PS00846">
    <property type="entry name" value="HTH_ARSR_1"/>
    <property type="match status" value="1"/>
</dbReference>
<dbReference type="InterPro" id="IPR036388">
    <property type="entry name" value="WH-like_DNA-bd_sf"/>
</dbReference>
<dbReference type="PANTHER" id="PTHR33154">
    <property type="entry name" value="TRANSCRIPTIONAL REGULATOR, ARSR FAMILY"/>
    <property type="match status" value="1"/>
</dbReference>
<dbReference type="Gene3D" id="1.10.10.10">
    <property type="entry name" value="Winged helix-like DNA-binding domain superfamily/Winged helix DNA-binding domain"/>
    <property type="match status" value="1"/>
</dbReference>
<dbReference type="GO" id="GO:0003677">
    <property type="term" value="F:DNA binding"/>
    <property type="evidence" value="ECO:0007669"/>
    <property type="project" value="UniProtKB-KW"/>
</dbReference>
<protein>
    <submittedName>
        <fullName evidence="5">HTH-type transcriptional repressor AseR</fullName>
    </submittedName>
</protein>
<dbReference type="InterPro" id="IPR018334">
    <property type="entry name" value="ArsR_HTH"/>
</dbReference>
<dbReference type="PANTHER" id="PTHR33154:SF33">
    <property type="entry name" value="TRANSCRIPTIONAL REPRESSOR SDPR"/>
    <property type="match status" value="1"/>
</dbReference>
<evidence type="ECO:0000313" key="5">
    <source>
        <dbReference type="EMBL" id="OQB73934.1"/>
    </source>
</evidence>
<reference evidence="5" key="1">
    <citation type="submission" date="2017-02" db="EMBL/GenBank/DDBJ databases">
        <title>Delving into the versatile metabolic prowess of the omnipresent phylum Bacteroidetes.</title>
        <authorList>
            <person name="Nobu M.K."/>
            <person name="Mei R."/>
            <person name="Narihiro T."/>
            <person name="Kuroda K."/>
            <person name="Liu W.-T."/>
        </authorList>
    </citation>
    <scope>NUCLEOTIDE SEQUENCE</scope>
    <source>
        <strain evidence="5">ADurb.Bin131</strain>
    </source>
</reference>
<keyword evidence="1" id="KW-0805">Transcription regulation</keyword>
<dbReference type="GO" id="GO:0003700">
    <property type="term" value="F:DNA-binding transcription factor activity"/>
    <property type="evidence" value="ECO:0007669"/>
    <property type="project" value="InterPro"/>
</dbReference>
<dbReference type="InterPro" id="IPR001845">
    <property type="entry name" value="HTH_ArsR_DNA-bd_dom"/>
</dbReference>
<evidence type="ECO:0000256" key="1">
    <source>
        <dbReference type="ARBA" id="ARBA00023015"/>
    </source>
</evidence>
<dbReference type="SUPFAM" id="SSF46785">
    <property type="entry name" value="Winged helix' DNA-binding domain"/>
    <property type="match status" value="1"/>
</dbReference>
<dbReference type="EMBL" id="MWDQ01000057">
    <property type="protein sequence ID" value="OQB73934.1"/>
    <property type="molecule type" value="Genomic_DNA"/>
</dbReference>
<name>A0A1V6CAU1_UNCT6</name>
<keyword evidence="3" id="KW-0804">Transcription</keyword>
<dbReference type="CDD" id="cd00090">
    <property type="entry name" value="HTH_ARSR"/>
    <property type="match status" value="1"/>
</dbReference>
<comment type="caution">
    <text evidence="5">The sequence shown here is derived from an EMBL/GenBank/DDBJ whole genome shotgun (WGS) entry which is preliminary data.</text>
</comment>
<keyword evidence="2" id="KW-0238">DNA-binding</keyword>
<dbReference type="Pfam" id="PF01022">
    <property type="entry name" value="HTH_5"/>
    <property type="match status" value="1"/>
</dbReference>
<dbReference type="NCBIfam" id="NF033788">
    <property type="entry name" value="HTH_metalloreg"/>
    <property type="match status" value="1"/>
</dbReference>
<dbReference type="InterPro" id="IPR051081">
    <property type="entry name" value="HTH_MetalResp_TranReg"/>
</dbReference>
<gene>
    <name evidence="5" type="primary">aseR</name>
    <name evidence="5" type="ORF">BWX89_00718</name>
</gene>
<evidence type="ECO:0000259" key="4">
    <source>
        <dbReference type="PROSITE" id="PS50987"/>
    </source>
</evidence>